<sequence>MIRKPVWKNAILALALVFLFDCLFFPLPILAAEYEAESPADLLEDSSWNNGMAPEDPANSGQDMAYQGQLPVPETWAVKKAAYYTITAYNSEIGQTDASPCTTANGFDVCAHGTEDTMAANFLPFGAKVRIPDLFGERVFVVRDRMNARFTQRLDVWMKSKANAKDFGVKVARVEILE</sequence>
<dbReference type="CDD" id="cd22784">
    <property type="entry name" value="DPBB_MltA_YuiC-like"/>
    <property type="match status" value="1"/>
</dbReference>
<organism evidence="2 3">
    <name type="scientific">Candidatus Falkowbacteria bacterium CG23_combo_of_CG06-09_8_20_14_all_49_15</name>
    <dbReference type="NCBI Taxonomy" id="1974572"/>
    <lineage>
        <taxon>Bacteria</taxon>
        <taxon>Candidatus Falkowiibacteriota</taxon>
    </lineage>
</organism>
<evidence type="ECO:0008006" key="4">
    <source>
        <dbReference type="Google" id="ProtNLM"/>
    </source>
</evidence>
<reference evidence="2 3" key="1">
    <citation type="submission" date="2017-09" db="EMBL/GenBank/DDBJ databases">
        <title>Depth-based differentiation of microbial function through sediment-hosted aquifers and enrichment of novel symbionts in the deep terrestrial subsurface.</title>
        <authorList>
            <person name="Probst A.J."/>
            <person name="Ladd B."/>
            <person name="Jarett J.K."/>
            <person name="Geller-Mcgrath D.E."/>
            <person name="Sieber C.M."/>
            <person name="Emerson J.B."/>
            <person name="Anantharaman K."/>
            <person name="Thomas B.C."/>
            <person name="Malmstrom R."/>
            <person name="Stieglmeier M."/>
            <person name="Klingl A."/>
            <person name="Woyke T."/>
            <person name="Ryan C.M."/>
            <person name="Banfield J.F."/>
        </authorList>
    </citation>
    <scope>NUCLEOTIDE SEQUENCE [LARGE SCALE GENOMIC DNA]</scope>
    <source>
        <strain evidence="2">CG23_combo_of_CG06-09_8_20_14_all_49_15</strain>
    </source>
</reference>
<evidence type="ECO:0000256" key="1">
    <source>
        <dbReference type="SAM" id="MobiDB-lite"/>
    </source>
</evidence>
<protein>
    <recommendedName>
        <fullName evidence="4">3D domain-containing protein</fullName>
    </recommendedName>
</protein>
<evidence type="ECO:0000313" key="2">
    <source>
        <dbReference type="EMBL" id="PIP33871.1"/>
    </source>
</evidence>
<dbReference type="AlphaFoldDB" id="A0A2G9ZL94"/>
<comment type="caution">
    <text evidence="2">The sequence shown here is derived from an EMBL/GenBank/DDBJ whole genome shotgun (WGS) entry which is preliminary data.</text>
</comment>
<evidence type="ECO:0000313" key="3">
    <source>
        <dbReference type="Proteomes" id="UP000230729"/>
    </source>
</evidence>
<name>A0A2G9ZL94_9BACT</name>
<dbReference type="EMBL" id="PCSD01000043">
    <property type="protein sequence ID" value="PIP33871.1"/>
    <property type="molecule type" value="Genomic_DNA"/>
</dbReference>
<gene>
    <name evidence="2" type="ORF">COX22_02060</name>
</gene>
<dbReference type="Proteomes" id="UP000230729">
    <property type="component" value="Unassembled WGS sequence"/>
</dbReference>
<proteinExistence type="predicted"/>
<accession>A0A2G9ZL94</accession>
<feature type="region of interest" description="Disordered" evidence="1">
    <location>
        <begin position="45"/>
        <end position="65"/>
    </location>
</feature>